<dbReference type="SUPFAM" id="SSF47336">
    <property type="entry name" value="ACP-like"/>
    <property type="match status" value="1"/>
</dbReference>
<dbReference type="Gene3D" id="3.30.300.30">
    <property type="match status" value="1"/>
</dbReference>
<keyword evidence="3" id="KW-0597">Phosphoprotein</keyword>
<reference evidence="5 6" key="1">
    <citation type="submission" date="2019-05" db="EMBL/GenBank/DDBJ databases">
        <title>Draft genome sequence of Pelagicola sp. DSW4-44.</title>
        <authorList>
            <person name="Oh J."/>
        </authorList>
    </citation>
    <scope>NUCLEOTIDE SEQUENCE [LARGE SCALE GENOMIC DNA]</scope>
    <source>
        <strain evidence="5 6">DSW4-44</strain>
    </source>
</reference>
<dbReference type="InterPro" id="IPR000873">
    <property type="entry name" value="AMP-dep_synth/lig_dom"/>
</dbReference>
<protein>
    <recommendedName>
        <fullName evidence="4">Carrier domain-containing protein</fullName>
    </recommendedName>
</protein>
<dbReference type="SMART" id="SM00823">
    <property type="entry name" value="PKS_PP"/>
    <property type="match status" value="1"/>
</dbReference>
<dbReference type="InterPro" id="IPR006162">
    <property type="entry name" value="Ppantetheine_attach_site"/>
</dbReference>
<dbReference type="Gene3D" id="3.40.50.12780">
    <property type="entry name" value="N-terminal domain of ligase-like"/>
    <property type="match status" value="1"/>
</dbReference>
<keyword evidence="2" id="KW-0596">Phosphopantetheine</keyword>
<evidence type="ECO:0000256" key="1">
    <source>
        <dbReference type="ARBA" id="ARBA00001957"/>
    </source>
</evidence>
<organism evidence="5 6">
    <name type="scientific">Parasedimentitalea maritima</name>
    <dbReference type="NCBI Taxonomy" id="2578117"/>
    <lineage>
        <taxon>Bacteria</taxon>
        <taxon>Pseudomonadati</taxon>
        <taxon>Pseudomonadota</taxon>
        <taxon>Alphaproteobacteria</taxon>
        <taxon>Rhodobacterales</taxon>
        <taxon>Paracoccaceae</taxon>
        <taxon>Parasedimentitalea</taxon>
    </lineage>
</organism>
<evidence type="ECO:0000256" key="3">
    <source>
        <dbReference type="ARBA" id="ARBA00022553"/>
    </source>
</evidence>
<comment type="caution">
    <text evidence="5">The sequence shown here is derived from an EMBL/GenBank/DDBJ whole genome shotgun (WGS) entry which is preliminary data.</text>
</comment>
<dbReference type="InterPro" id="IPR001242">
    <property type="entry name" value="Condensation_dom"/>
</dbReference>
<dbReference type="PANTHER" id="PTHR45527:SF1">
    <property type="entry name" value="FATTY ACID SYNTHASE"/>
    <property type="match status" value="1"/>
</dbReference>
<dbReference type="Gene3D" id="3.30.559.10">
    <property type="entry name" value="Chloramphenicol acetyltransferase-like domain"/>
    <property type="match status" value="1"/>
</dbReference>
<keyword evidence="6" id="KW-1185">Reference proteome</keyword>
<dbReference type="PROSITE" id="PS00455">
    <property type="entry name" value="AMP_BINDING"/>
    <property type="match status" value="1"/>
</dbReference>
<dbReference type="Pfam" id="PF00668">
    <property type="entry name" value="Condensation"/>
    <property type="match status" value="1"/>
</dbReference>
<dbReference type="PROSITE" id="PS00012">
    <property type="entry name" value="PHOSPHOPANTETHEINE"/>
    <property type="match status" value="1"/>
</dbReference>
<dbReference type="Gene3D" id="3.30.559.30">
    <property type="entry name" value="Nonribosomal peptide synthetase, condensation domain"/>
    <property type="match status" value="1"/>
</dbReference>
<dbReference type="InterPro" id="IPR009081">
    <property type="entry name" value="PP-bd_ACP"/>
</dbReference>
<evidence type="ECO:0000313" key="6">
    <source>
        <dbReference type="Proteomes" id="UP000305041"/>
    </source>
</evidence>
<dbReference type="InterPro" id="IPR020806">
    <property type="entry name" value="PKS_PP-bd"/>
</dbReference>
<gene>
    <name evidence="5" type="ORF">FEE96_22980</name>
</gene>
<dbReference type="Pfam" id="PF00550">
    <property type="entry name" value="PP-binding"/>
    <property type="match status" value="1"/>
</dbReference>
<evidence type="ECO:0000313" key="5">
    <source>
        <dbReference type="EMBL" id="TLP55341.1"/>
    </source>
</evidence>
<dbReference type="InterPro" id="IPR020845">
    <property type="entry name" value="AMP-binding_CS"/>
</dbReference>
<evidence type="ECO:0000259" key="4">
    <source>
        <dbReference type="PROSITE" id="PS50075"/>
    </source>
</evidence>
<sequence length="1046" mass="116040">MAPLIAWPVFITPSGQAPFLPDPIIARTQMTLQGTFPTTLSSLIDDGLTKSSSPLWVCGTHVFQRDEARAMINQFKNALIQGGLSPQDRVVIHGVPSPHSIAFTIAAILEGLVVVPLDMSMTPSRKTQALALANPDVIVDFAPDQSLAPGIKRFDPEQTLLRAYDTPNVTTREQVAETEACYIFFTSGTTGTPKAVLGQRNGLTHFLKWQRDMLLLSPTDRVGLLTRFSFDVVLRDILLPLVSGCTSVIPETDRQMDARSMIEWIRDNRISLMHSVPSVANAMLSSSPQMDSVTTLRHTLFAGEPLNNGLVERWRERFPQTEIHNLYGPTETTLAKFHARVQQPARQGIQACGHPLPGTEVSILSERGQRLQPGELGEVAIRTPHASLGYLDNQHSSGLRSIMTEIDSKQFYLTGDLGFLDENSTLHLRGRKDDQVKVMGVRLELAGIAASIELHPAIDKAIVLAEEDGSGHKRLLAWYQANTKAHLPPSDLRAFLTDHLPPAGIPGRLIACTDIPLNSNGKVDRARLPTPCEDSYVLPASGTETIIAEAIALELGVSPVGAITDFFALGGDSLMAAAISAKISVTTKRHVTPSMFLEAPTPRELAQLIDSRDADVSTVLPTAPATRTFALTPQQTRYLRTFVAAGNRNWCNMVAVFELPDHVTGFEVYNALHDISLHHDSLRLAFEIDEHGVTQQSIRPNSCFALNEQDLSNQREADVEAQIFRLKIEEAEKPIDIYSEQALFRAQLLHLPHGRRKLLWNVHHLVCDGTSQGILAKLLNEWLTNSRSFRDQHADLPSFRDLAYTVNKNAKMQISDHFPNLLKQPSLYRHIYFPNTQSATDTQRCQAFEASISAETMGAVRSTAKSFKCTPYVVLLAGYFQALSSLTKQNDLAIVTPLSGREHPQARDMIADLINLIPHRIADIDKLDTPVLLQRVRNLVASGACHQAEQFDQVVDALALPFPADRNPLTGLSLNYMPQRGEGLPASRVHEDRGYKLKYDVLFLMRDYKNCLNIEIQYRAGLFDRADIEEFFDLYEHTLREISNDA</sequence>
<dbReference type="PANTHER" id="PTHR45527">
    <property type="entry name" value="NONRIBOSOMAL PEPTIDE SYNTHETASE"/>
    <property type="match status" value="1"/>
</dbReference>
<dbReference type="PROSITE" id="PS50075">
    <property type="entry name" value="CARRIER"/>
    <property type="match status" value="1"/>
</dbReference>
<name>A0ABY2UNF2_9RHOB</name>
<dbReference type="InterPro" id="IPR042099">
    <property type="entry name" value="ANL_N_sf"/>
</dbReference>
<evidence type="ECO:0000256" key="2">
    <source>
        <dbReference type="ARBA" id="ARBA00022450"/>
    </source>
</evidence>
<dbReference type="InterPro" id="IPR045851">
    <property type="entry name" value="AMP-bd_C_sf"/>
</dbReference>
<dbReference type="InterPro" id="IPR023213">
    <property type="entry name" value="CAT-like_dom_sf"/>
</dbReference>
<accession>A0ABY2UNF2</accession>
<dbReference type="EMBL" id="VAUA01000016">
    <property type="protein sequence ID" value="TLP55341.1"/>
    <property type="molecule type" value="Genomic_DNA"/>
</dbReference>
<proteinExistence type="predicted"/>
<dbReference type="InterPro" id="IPR036736">
    <property type="entry name" value="ACP-like_sf"/>
</dbReference>
<dbReference type="SUPFAM" id="SSF56801">
    <property type="entry name" value="Acetyl-CoA synthetase-like"/>
    <property type="match status" value="1"/>
</dbReference>
<feature type="domain" description="Carrier" evidence="4">
    <location>
        <begin position="538"/>
        <end position="613"/>
    </location>
</feature>
<dbReference type="Gene3D" id="1.10.1200.10">
    <property type="entry name" value="ACP-like"/>
    <property type="match status" value="1"/>
</dbReference>
<dbReference type="Proteomes" id="UP000305041">
    <property type="component" value="Unassembled WGS sequence"/>
</dbReference>
<dbReference type="Pfam" id="PF00501">
    <property type="entry name" value="AMP-binding"/>
    <property type="match status" value="1"/>
</dbReference>
<comment type="cofactor">
    <cofactor evidence="1">
        <name>pantetheine 4'-phosphate</name>
        <dbReference type="ChEBI" id="CHEBI:47942"/>
    </cofactor>
</comment>
<dbReference type="SUPFAM" id="SSF52777">
    <property type="entry name" value="CoA-dependent acyltransferases"/>
    <property type="match status" value="2"/>
</dbReference>